<keyword evidence="9" id="KW-0547">Nucleotide-binding</keyword>
<evidence type="ECO:0000256" key="7">
    <source>
        <dbReference type="RuleBase" id="RU363032"/>
    </source>
</evidence>
<feature type="domain" description="ABC transmembrane type-1" evidence="8">
    <location>
        <begin position="70"/>
        <end position="261"/>
    </location>
</feature>
<dbReference type="InterPro" id="IPR000515">
    <property type="entry name" value="MetI-like"/>
</dbReference>
<dbReference type="PANTHER" id="PTHR43744">
    <property type="entry name" value="ABC TRANSPORTER PERMEASE PROTEIN MG189-RELATED-RELATED"/>
    <property type="match status" value="1"/>
</dbReference>
<accession>A0A1V4HQZ1</accession>
<dbReference type="Gene3D" id="1.10.3720.10">
    <property type="entry name" value="MetI-like"/>
    <property type="match status" value="1"/>
</dbReference>
<comment type="subcellular location">
    <subcellularLocation>
        <location evidence="1 7">Cell membrane</location>
        <topology evidence="1 7">Multi-pass membrane protein</topology>
    </subcellularLocation>
</comment>
<evidence type="ECO:0000313" key="9">
    <source>
        <dbReference type="EMBL" id="OPH60713.1"/>
    </source>
</evidence>
<keyword evidence="10" id="KW-1185">Reference proteome</keyword>
<evidence type="ECO:0000256" key="5">
    <source>
        <dbReference type="ARBA" id="ARBA00022989"/>
    </source>
</evidence>
<feature type="transmembrane region" description="Helical" evidence="7">
    <location>
        <begin position="9"/>
        <end position="30"/>
    </location>
</feature>
<keyword evidence="2 7" id="KW-0813">Transport</keyword>
<dbReference type="InterPro" id="IPR035906">
    <property type="entry name" value="MetI-like_sf"/>
</dbReference>
<evidence type="ECO:0000256" key="3">
    <source>
        <dbReference type="ARBA" id="ARBA00022475"/>
    </source>
</evidence>
<keyword evidence="6 7" id="KW-0472">Membrane</keyword>
<name>A0A1V4HQZ1_9BACL</name>
<proteinExistence type="inferred from homology"/>
<dbReference type="RefSeq" id="WP_079409463.1">
    <property type="nucleotide sequence ID" value="NZ_MBTG01000003.1"/>
</dbReference>
<dbReference type="STRING" id="1469647.BC351_16040"/>
<feature type="transmembrane region" description="Helical" evidence="7">
    <location>
        <begin position="242"/>
        <end position="261"/>
    </location>
</feature>
<evidence type="ECO:0000256" key="6">
    <source>
        <dbReference type="ARBA" id="ARBA00023136"/>
    </source>
</evidence>
<keyword evidence="9" id="KW-0067">ATP-binding</keyword>
<evidence type="ECO:0000256" key="1">
    <source>
        <dbReference type="ARBA" id="ARBA00004651"/>
    </source>
</evidence>
<feature type="transmembrane region" description="Helical" evidence="7">
    <location>
        <begin position="138"/>
        <end position="157"/>
    </location>
</feature>
<feature type="transmembrane region" description="Helical" evidence="7">
    <location>
        <begin position="69"/>
        <end position="93"/>
    </location>
</feature>
<dbReference type="GO" id="GO:0005886">
    <property type="term" value="C:plasma membrane"/>
    <property type="evidence" value="ECO:0007669"/>
    <property type="project" value="UniProtKB-SubCell"/>
</dbReference>
<feature type="transmembrane region" description="Helical" evidence="7">
    <location>
        <begin position="105"/>
        <end position="126"/>
    </location>
</feature>
<dbReference type="AlphaFoldDB" id="A0A1V4HQZ1"/>
<dbReference type="GO" id="GO:0055085">
    <property type="term" value="P:transmembrane transport"/>
    <property type="evidence" value="ECO:0007669"/>
    <property type="project" value="InterPro"/>
</dbReference>
<dbReference type="OrthoDB" id="9771544at2"/>
<comment type="similarity">
    <text evidence="7">Belongs to the binding-protein-dependent transport system permease family.</text>
</comment>
<dbReference type="PANTHER" id="PTHR43744:SF8">
    <property type="entry name" value="SN-GLYCEROL-3-PHOSPHATE TRANSPORT SYSTEM PERMEASE PROTEIN UGPE"/>
    <property type="match status" value="1"/>
</dbReference>
<keyword evidence="3" id="KW-1003">Cell membrane</keyword>
<dbReference type="Proteomes" id="UP000190626">
    <property type="component" value="Unassembled WGS sequence"/>
</dbReference>
<evidence type="ECO:0000256" key="2">
    <source>
        <dbReference type="ARBA" id="ARBA00022448"/>
    </source>
</evidence>
<comment type="caution">
    <text evidence="9">The sequence shown here is derived from an EMBL/GenBank/DDBJ whole genome shotgun (WGS) entry which is preliminary data.</text>
</comment>
<feature type="transmembrane region" description="Helical" evidence="7">
    <location>
        <begin position="186"/>
        <end position="207"/>
    </location>
</feature>
<reference evidence="10" key="1">
    <citation type="submission" date="2016-07" db="EMBL/GenBank/DDBJ databases">
        <authorList>
            <person name="Florea S."/>
            <person name="Webb J.S."/>
            <person name="Jaromczyk J."/>
            <person name="Schardl C.L."/>
        </authorList>
    </citation>
    <scope>NUCLEOTIDE SEQUENCE [LARGE SCALE GENOMIC DNA]</scope>
    <source>
        <strain evidence="10">CY1</strain>
    </source>
</reference>
<evidence type="ECO:0000313" key="10">
    <source>
        <dbReference type="Proteomes" id="UP000190626"/>
    </source>
</evidence>
<dbReference type="EMBL" id="MBTG01000003">
    <property type="protein sequence ID" value="OPH60713.1"/>
    <property type="molecule type" value="Genomic_DNA"/>
</dbReference>
<dbReference type="GO" id="GO:0005524">
    <property type="term" value="F:ATP binding"/>
    <property type="evidence" value="ECO:0007669"/>
    <property type="project" value="UniProtKB-KW"/>
</dbReference>
<gene>
    <name evidence="9" type="ORF">BC351_16040</name>
</gene>
<evidence type="ECO:0000256" key="4">
    <source>
        <dbReference type="ARBA" id="ARBA00022692"/>
    </source>
</evidence>
<keyword evidence="5 7" id="KW-1133">Transmembrane helix</keyword>
<evidence type="ECO:0000259" key="8">
    <source>
        <dbReference type="PROSITE" id="PS50928"/>
    </source>
</evidence>
<sequence length="276" mass="31162">MTYRLRGKIVTYGVLFLLSLLVFFPMYWIIRSSLLNLQEILEFPPIWFPNAFRIDNYTEVMARVDFGKYFINTFTVIIPVLVGVGLTASLTAFGFARLEFPLKNLWFSLIIMTILLPSIVTLVPTYIGWSKLQLTNSYWPLIIPAFFGGGAFNIFLLRQFLMTIPKELDESAVIDGASYFTIYRKIILPLIKPAIVVVLLFTFVGVWNDFLGQLVYLNDSNKYTVSLGLSTLRGANNTPMNLLMAGTAIVVMPAVIVFLFGQRYFIEGIATTGIKG</sequence>
<organism evidence="9 10">
    <name type="scientific">Paenibacillus ferrarius</name>
    <dbReference type="NCBI Taxonomy" id="1469647"/>
    <lineage>
        <taxon>Bacteria</taxon>
        <taxon>Bacillati</taxon>
        <taxon>Bacillota</taxon>
        <taxon>Bacilli</taxon>
        <taxon>Bacillales</taxon>
        <taxon>Paenibacillaceae</taxon>
        <taxon>Paenibacillus</taxon>
    </lineage>
</organism>
<keyword evidence="4 7" id="KW-0812">Transmembrane</keyword>
<dbReference type="CDD" id="cd06261">
    <property type="entry name" value="TM_PBP2"/>
    <property type="match status" value="1"/>
</dbReference>
<dbReference type="Pfam" id="PF00528">
    <property type="entry name" value="BPD_transp_1"/>
    <property type="match status" value="1"/>
</dbReference>
<dbReference type="PROSITE" id="PS50928">
    <property type="entry name" value="ABC_TM1"/>
    <property type="match status" value="1"/>
</dbReference>
<dbReference type="SUPFAM" id="SSF161098">
    <property type="entry name" value="MetI-like"/>
    <property type="match status" value="1"/>
</dbReference>
<protein>
    <submittedName>
        <fullName evidence="9">Sugar ABC transporter ATP-binding protein</fullName>
    </submittedName>
</protein>